<evidence type="ECO:0000313" key="4">
    <source>
        <dbReference type="Proteomes" id="UP000321306"/>
    </source>
</evidence>
<reference evidence="3 4" key="1">
    <citation type="submission" date="2019-07" db="EMBL/GenBank/DDBJ databases">
        <title>Whole genome shotgun sequence of Deinococcus cellulosilyticus NBRC 106333.</title>
        <authorList>
            <person name="Hosoyama A."/>
            <person name="Uohara A."/>
            <person name="Ohji S."/>
            <person name="Ichikawa N."/>
        </authorList>
    </citation>
    <scope>NUCLEOTIDE SEQUENCE [LARGE SCALE GENOMIC DNA]</scope>
    <source>
        <strain evidence="3 4">NBRC 106333</strain>
    </source>
</reference>
<dbReference type="AlphaFoldDB" id="A0A511N513"/>
<gene>
    <name evidence="3" type="ORF">DC3_35690</name>
</gene>
<evidence type="ECO:0000256" key="1">
    <source>
        <dbReference type="ARBA" id="ARBA00008007"/>
    </source>
</evidence>
<name>A0A511N513_DEIC1</name>
<dbReference type="PANTHER" id="PTHR47505:SF1">
    <property type="entry name" value="DNA UTILIZATION PROTEIN YHGH"/>
    <property type="match status" value="1"/>
</dbReference>
<dbReference type="EMBL" id="BJXB01000016">
    <property type="protein sequence ID" value="GEM47934.1"/>
    <property type="molecule type" value="Genomic_DNA"/>
</dbReference>
<dbReference type="Pfam" id="PF00156">
    <property type="entry name" value="Pribosyltran"/>
    <property type="match status" value="1"/>
</dbReference>
<keyword evidence="3" id="KW-0808">Transferase</keyword>
<dbReference type="InterPro" id="IPR051910">
    <property type="entry name" value="ComF/GntX_DNA_util-trans"/>
</dbReference>
<keyword evidence="3" id="KW-0328">Glycosyltransferase</keyword>
<sequence length="198" mass="22069">MFPQTCPGCHRPLKDHQAVCPECTPKTAHLTSESVLRDTSEPHLVYLGPAEGKLRRMVHALKYHHNHKIAQSVAPALSRSIPQSWKLDVICPVPLHPRRERERGYNQSRLLGEAIGARLGVSTRDLLKRVVYTHQQARLRQQERNHNMNGVFALNASVQNLNVLLVDDVLSTGATLNASAQILQQGGANAVYFLVIAR</sequence>
<evidence type="ECO:0000313" key="3">
    <source>
        <dbReference type="EMBL" id="GEM47934.1"/>
    </source>
</evidence>
<proteinExistence type="inferred from homology"/>
<accession>A0A511N513</accession>
<dbReference type="InterPro" id="IPR000836">
    <property type="entry name" value="PRTase_dom"/>
</dbReference>
<organism evidence="3 4">
    <name type="scientific">Deinococcus cellulosilyticus (strain DSM 18568 / NBRC 106333 / KACC 11606 / 5516J-15)</name>
    <dbReference type="NCBI Taxonomy" id="1223518"/>
    <lineage>
        <taxon>Bacteria</taxon>
        <taxon>Thermotogati</taxon>
        <taxon>Deinococcota</taxon>
        <taxon>Deinococci</taxon>
        <taxon>Deinococcales</taxon>
        <taxon>Deinococcaceae</taxon>
        <taxon>Deinococcus</taxon>
    </lineage>
</organism>
<dbReference type="CDD" id="cd06223">
    <property type="entry name" value="PRTases_typeI"/>
    <property type="match status" value="1"/>
</dbReference>
<comment type="similarity">
    <text evidence="1">Belongs to the ComF/GntX family.</text>
</comment>
<keyword evidence="4" id="KW-1185">Reference proteome</keyword>
<dbReference type="GO" id="GO:0016757">
    <property type="term" value="F:glycosyltransferase activity"/>
    <property type="evidence" value="ECO:0007669"/>
    <property type="project" value="UniProtKB-KW"/>
</dbReference>
<dbReference type="InterPro" id="IPR029057">
    <property type="entry name" value="PRTase-like"/>
</dbReference>
<comment type="caution">
    <text evidence="3">The sequence shown here is derived from an EMBL/GenBank/DDBJ whole genome shotgun (WGS) entry which is preliminary data.</text>
</comment>
<dbReference type="Gene3D" id="3.40.50.2020">
    <property type="match status" value="1"/>
</dbReference>
<dbReference type="SUPFAM" id="SSF53271">
    <property type="entry name" value="PRTase-like"/>
    <property type="match status" value="1"/>
</dbReference>
<protein>
    <submittedName>
        <fullName evidence="3">Amidophosphoribosyltransferase</fullName>
    </submittedName>
</protein>
<dbReference type="PANTHER" id="PTHR47505">
    <property type="entry name" value="DNA UTILIZATION PROTEIN YHGH"/>
    <property type="match status" value="1"/>
</dbReference>
<feature type="domain" description="Phosphoribosyltransferase" evidence="2">
    <location>
        <begin position="125"/>
        <end position="196"/>
    </location>
</feature>
<evidence type="ECO:0000259" key="2">
    <source>
        <dbReference type="Pfam" id="PF00156"/>
    </source>
</evidence>
<dbReference type="Proteomes" id="UP000321306">
    <property type="component" value="Unassembled WGS sequence"/>
</dbReference>